<dbReference type="Proteomes" id="UP000000305">
    <property type="component" value="Unassembled WGS sequence"/>
</dbReference>
<organism evidence="1 2">
    <name type="scientific">Daphnia pulex</name>
    <name type="common">Water flea</name>
    <dbReference type="NCBI Taxonomy" id="6669"/>
    <lineage>
        <taxon>Eukaryota</taxon>
        <taxon>Metazoa</taxon>
        <taxon>Ecdysozoa</taxon>
        <taxon>Arthropoda</taxon>
        <taxon>Crustacea</taxon>
        <taxon>Branchiopoda</taxon>
        <taxon>Diplostraca</taxon>
        <taxon>Cladocera</taxon>
        <taxon>Anomopoda</taxon>
        <taxon>Daphniidae</taxon>
        <taxon>Daphnia</taxon>
    </lineage>
</organism>
<dbReference type="EMBL" id="GL732653">
    <property type="protein sequence ID" value="EFX68570.1"/>
    <property type="molecule type" value="Genomic_DNA"/>
</dbReference>
<accession>E9HI60</accession>
<dbReference type="HOGENOM" id="CLU_1808140_0_0_1"/>
<dbReference type="InParanoid" id="E9HI60"/>
<proteinExistence type="predicted"/>
<evidence type="ECO:0000313" key="1">
    <source>
        <dbReference type="EMBL" id="EFX68570.1"/>
    </source>
</evidence>
<reference evidence="1 2" key="1">
    <citation type="journal article" date="2011" name="Science">
        <title>The ecoresponsive genome of Daphnia pulex.</title>
        <authorList>
            <person name="Colbourne J.K."/>
            <person name="Pfrender M.E."/>
            <person name="Gilbert D."/>
            <person name="Thomas W.K."/>
            <person name="Tucker A."/>
            <person name="Oakley T.H."/>
            <person name="Tokishita S."/>
            <person name="Aerts A."/>
            <person name="Arnold G.J."/>
            <person name="Basu M.K."/>
            <person name="Bauer D.J."/>
            <person name="Caceres C.E."/>
            <person name="Carmel L."/>
            <person name="Casola C."/>
            <person name="Choi J.H."/>
            <person name="Detter J.C."/>
            <person name="Dong Q."/>
            <person name="Dusheyko S."/>
            <person name="Eads B.D."/>
            <person name="Frohlich T."/>
            <person name="Geiler-Samerotte K.A."/>
            <person name="Gerlach D."/>
            <person name="Hatcher P."/>
            <person name="Jogdeo S."/>
            <person name="Krijgsveld J."/>
            <person name="Kriventseva E.V."/>
            <person name="Kultz D."/>
            <person name="Laforsch C."/>
            <person name="Lindquist E."/>
            <person name="Lopez J."/>
            <person name="Manak J.R."/>
            <person name="Muller J."/>
            <person name="Pangilinan J."/>
            <person name="Patwardhan R.P."/>
            <person name="Pitluck S."/>
            <person name="Pritham E.J."/>
            <person name="Rechtsteiner A."/>
            <person name="Rho M."/>
            <person name="Rogozin I.B."/>
            <person name="Sakarya O."/>
            <person name="Salamov A."/>
            <person name="Schaack S."/>
            <person name="Shapiro H."/>
            <person name="Shiga Y."/>
            <person name="Skalitzky C."/>
            <person name="Smith Z."/>
            <person name="Souvorov A."/>
            <person name="Sung W."/>
            <person name="Tang Z."/>
            <person name="Tsuchiya D."/>
            <person name="Tu H."/>
            <person name="Vos H."/>
            <person name="Wang M."/>
            <person name="Wolf Y.I."/>
            <person name="Yamagata H."/>
            <person name="Yamada T."/>
            <person name="Ye Y."/>
            <person name="Shaw J.R."/>
            <person name="Andrews J."/>
            <person name="Crease T.J."/>
            <person name="Tang H."/>
            <person name="Lucas S.M."/>
            <person name="Robertson H.M."/>
            <person name="Bork P."/>
            <person name="Koonin E.V."/>
            <person name="Zdobnov E.M."/>
            <person name="Grigoriev I.V."/>
            <person name="Lynch M."/>
            <person name="Boore J.L."/>
        </authorList>
    </citation>
    <scope>NUCLEOTIDE SEQUENCE [LARGE SCALE GENOMIC DNA]</scope>
</reference>
<dbReference type="AlphaFoldDB" id="E9HI60"/>
<keyword evidence="2" id="KW-1185">Reference proteome</keyword>
<evidence type="ECO:0000313" key="2">
    <source>
        <dbReference type="Proteomes" id="UP000000305"/>
    </source>
</evidence>
<sequence>MGKAVGKATERGGLGRMSFGWFLRLCESSAVWRITRRRAPISGTMPATAGWFPIPCRRGPASGASARNSPTEVRTSTSQIKLFPGYVPYRTAVCADESNVCNETANSGPPTAVSSGERVVSRFEPASYDDAVRTLHRPQTGNI</sequence>
<name>E9HI60_DAPPU</name>
<protein>
    <submittedName>
        <fullName evidence="1">Uncharacterized protein</fullName>
    </submittedName>
</protein>
<dbReference type="KEGG" id="dpx:DAPPUDRAFT_114446"/>
<gene>
    <name evidence="1" type="ORF">DAPPUDRAFT_114446</name>
</gene>